<dbReference type="PROSITE" id="PS50110">
    <property type="entry name" value="RESPONSE_REGULATORY"/>
    <property type="match status" value="1"/>
</dbReference>
<dbReference type="PANTHER" id="PTHR43304:SF1">
    <property type="entry name" value="PAC DOMAIN-CONTAINING PROTEIN"/>
    <property type="match status" value="1"/>
</dbReference>
<evidence type="ECO:0000256" key="6">
    <source>
        <dbReference type="ARBA" id="ARBA00022777"/>
    </source>
</evidence>
<dbReference type="Pfam" id="PF01590">
    <property type="entry name" value="GAF"/>
    <property type="match status" value="1"/>
</dbReference>
<dbReference type="InterPro" id="IPR036890">
    <property type="entry name" value="HATPase_C_sf"/>
</dbReference>
<dbReference type="SUPFAM" id="SSF55781">
    <property type="entry name" value="GAF domain-like"/>
    <property type="match status" value="1"/>
</dbReference>
<dbReference type="Pfam" id="PF02518">
    <property type="entry name" value="HATPase_c"/>
    <property type="match status" value="1"/>
</dbReference>
<evidence type="ECO:0000256" key="4">
    <source>
        <dbReference type="ARBA" id="ARBA00022553"/>
    </source>
</evidence>
<dbReference type="PROSITE" id="PS50046">
    <property type="entry name" value="PHYTOCHROME_2"/>
    <property type="match status" value="1"/>
</dbReference>
<evidence type="ECO:0000313" key="15">
    <source>
        <dbReference type="EMBL" id="RUR72293.1"/>
    </source>
</evidence>
<keyword evidence="7" id="KW-0902">Two-component regulatory system</keyword>
<evidence type="ECO:0000259" key="14">
    <source>
        <dbReference type="PROSITE" id="PS50113"/>
    </source>
</evidence>
<dbReference type="PROSITE" id="PS50112">
    <property type="entry name" value="PAS"/>
    <property type="match status" value="2"/>
</dbReference>
<dbReference type="PROSITE" id="PS50113">
    <property type="entry name" value="PAC"/>
    <property type="match status" value="2"/>
</dbReference>
<evidence type="ECO:0000259" key="12">
    <source>
        <dbReference type="PROSITE" id="PS50110"/>
    </source>
</evidence>
<dbReference type="InterPro" id="IPR005467">
    <property type="entry name" value="His_kinase_dom"/>
</dbReference>
<evidence type="ECO:0000256" key="1">
    <source>
        <dbReference type="ARBA" id="ARBA00000085"/>
    </source>
</evidence>
<evidence type="ECO:0000256" key="3">
    <source>
        <dbReference type="ARBA" id="ARBA00012438"/>
    </source>
</evidence>
<gene>
    <name evidence="15" type="ORF">PCC6912_63850</name>
</gene>
<dbReference type="PROSITE" id="PS50109">
    <property type="entry name" value="HIS_KIN"/>
    <property type="match status" value="1"/>
</dbReference>
<dbReference type="InterPro" id="IPR011006">
    <property type="entry name" value="CheY-like_superfamily"/>
</dbReference>
<comment type="similarity">
    <text evidence="2">In the N-terminal section; belongs to the phytochrome family.</text>
</comment>
<evidence type="ECO:0000259" key="11">
    <source>
        <dbReference type="PROSITE" id="PS50109"/>
    </source>
</evidence>
<keyword evidence="4 9" id="KW-0597">Phosphoprotein</keyword>
<dbReference type="InterPro" id="IPR003661">
    <property type="entry name" value="HisK_dim/P_dom"/>
</dbReference>
<dbReference type="Gene3D" id="3.40.50.2300">
    <property type="match status" value="1"/>
</dbReference>
<dbReference type="InterPro" id="IPR013655">
    <property type="entry name" value="PAS_fold_3"/>
</dbReference>
<dbReference type="Pfam" id="PF00512">
    <property type="entry name" value="HisKA"/>
    <property type="match status" value="1"/>
</dbReference>
<dbReference type="SUPFAM" id="SSF52172">
    <property type="entry name" value="CheY-like"/>
    <property type="match status" value="1"/>
</dbReference>
<evidence type="ECO:0000256" key="8">
    <source>
        <dbReference type="ARBA" id="ARBA00055745"/>
    </source>
</evidence>
<feature type="domain" description="Phytochrome chromophore attachment site" evidence="10">
    <location>
        <begin position="415"/>
        <end position="551"/>
    </location>
</feature>
<dbReference type="SMART" id="SM00091">
    <property type="entry name" value="PAS"/>
    <property type="match status" value="2"/>
</dbReference>
<feature type="domain" description="PAC" evidence="14">
    <location>
        <begin position="343"/>
        <end position="395"/>
    </location>
</feature>
<dbReference type="FunFam" id="3.30.565.10:FF:000006">
    <property type="entry name" value="Sensor histidine kinase WalK"/>
    <property type="match status" value="1"/>
</dbReference>
<dbReference type="InterPro" id="IPR003594">
    <property type="entry name" value="HATPase_dom"/>
</dbReference>
<dbReference type="Gene3D" id="3.30.565.10">
    <property type="entry name" value="Histidine kinase-like ATPase, C-terminal domain"/>
    <property type="match status" value="1"/>
</dbReference>
<dbReference type="Pfam" id="PF00072">
    <property type="entry name" value="Response_reg"/>
    <property type="match status" value="1"/>
</dbReference>
<dbReference type="PRINTS" id="PR00344">
    <property type="entry name" value="BCTRLSENSOR"/>
</dbReference>
<feature type="domain" description="PAC" evidence="14">
    <location>
        <begin position="214"/>
        <end position="266"/>
    </location>
</feature>
<dbReference type="Gene3D" id="1.10.287.130">
    <property type="match status" value="1"/>
</dbReference>
<dbReference type="PANTHER" id="PTHR43304">
    <property type="entry name" value="PHYTOCHROME-LIKE PROTEIN CPH1"/>
    <property type="match status" value="1"/>
</dbReference>
<dbReference type="Gene3D" id="2.10.70.100">
    <property type="match status" value="1"/>
</dbReference>
<feature type="domain" description="PAS" evidence="13">
    <location>
        <begin position="267"/>
        <end position="339"/>
    </location>
</feature>
<dbReference type="SMART" id="SM00388">
    <property type="entry name" value="HisKA"/>
    <property type="match status" value="1"/>
</dbReference>
<dbReference type="InterPro" id="IPR000700">
    <property type="entry name" value="PAS-assoc_C"/>
</dbReference>
<proteinExistence type="inferred from homology"/>
<dbReference type="EC" id="2.7.13.3" evidence="3"/>
<comment type="caution">
    <text evidence="15">The sequence shown here is derived from an EMBL/GenBank/DDBJ whole genome shotgun (WGS) entry which is preliminary data.</text>
</comment>
<evidence type="ECO:0000256" key="5">
    <source>
        <dbReference type="ARBA" id="ARBA00022679"/>
    </source>
</evidence>
<dbReference type="SMART" id="SM00086">
    <property type="entry name" value="PAC"/>
    <property type="match status" value="2"/>
</dbReference>
<dbReference type="InterPro" id="IPR035965">
    <property type="entry name" value="PAS-like_dom_sf"/>
</dbReference>
<sequence>MTNLILVVDDDRLMQTQLRGLLAASGYRVAQASNAQEALTIYAQLQPDLVLLDALMPGMDGFACCQQLQSLPGGDRTPVLMMTALYDEASVERAFAAGATDFITKPIHWPILRQRVRRLLEVNQVMQTLRQQTEQAQMQEMQLRIALEAARMGTWKWDILANQVTFSENLKTLFGLKEDTTHKSYETFLSYVHPEDRDRVNNSLHEAIETRAECELEFRVVLPDNSICWLVNKGVVFRDTSGKAVQMLGVDMDITKRKQSEDNLQQSEERFQILARATNDVVWDWNLVTNQLWWNNNVHTLYGYLPEQVSSDPTWWYERIHPEDRARIIADIGNLINSGQHFWSNEYRFRRADGSYAYIFDRAYAVRDSMGKPVRMIGAMMDISDRKRAQQELERQNMRSRLFADVTLKIRQSLQIDEILQTSVTEVQKLLQADRVLIFKMLSDGSGTVVKEEVVPGFPVTLGQNIIDPCFSEGYIEKYRQGRVGTINNVEEDNIEPCYAEFLGKLAVKANLVVPILQHTKMWGLLIAHQCAHPRYWNESETELLLQLANQIGIALAQAKLLEQETRQRQELARSNDELQEFAFVASHDLQEPLRKIKTFSDRLKVIASDSLSAQALDYLERMQNATRRMQTLIEDLLTLSRVTTRAQPFVSVNLFQITQEVLSDLEVTIQQEQAKVEIGELPTLKADPLQMRQLLQNLIINALKFHSPEEPPIVKIYSQILLSPLDPIAISTEKCQIIVEDNGIGFDEKYLDRIFNVFQRLHGRSEYEGTGIGLAICRKIVERHQGTITAESIRGQGAKFIVTLPMNLSF</sequence>
<comment type="catalytic activity">
    <reaction evidence="1">
        <text>ATP + protein L-histidine = ADP + protein N-phospho-L-histidine.</text>
        <dbReference type="EC" id="2.7.13.3"/>
    </reaction>
</comment>
<dbReference type="InterPro" id="IPR000014">
    <property type="entry name" value="PAS"/>
</dbReference>
<evidence type="ECO:0000256" key="2">
    <source>
        <dbReference type="ARBA" id="ARBA00006402"/>
    </source>
</evidence>
<dbReference type="SUPFAM" id="SSF55874">
    <property type="entry name" value="ATPase domain of HSP90 chaperone/DNA topoisomerase II/histidine kinase"/>
    <property type="match status" value="1"/>
</dbReference>
<dbReference type="SUPFAM" id="SSF55785">
    <property type="entry name" value="PYP-like sensor domain (PAS domain)"/>
    <property type="match status" value="2"/>
</dbReference>
<feature type="modified residue" description="4-aspartylphosphate" evidence="9">
    <location>
        <position position="53"/>
    </location>
</feature>
<dbReference type="OrthoDB" id="9778628at2"/>
<dbReference type="InterPro" id="IPR052162">
    <property type="entry name" value="Sensor_kinase/Photoreceptor"/>
</dbReference>
<dbReference type="SMART" id="SM00065">
    <property type="entry name" value="GAF"/>
    <property type="match status" value="1"/>
</dbReference>
<evidence type="ECO:0000256" key="9">
    <source>
        <dbReference type="PROSITE-ProRule" id="PRU00169"/>
    </source>
</evidence>
<dbReference type="RefSeq" id="WP_016874038.1">
    <property type="nucleotide sequence ID" value="NZ_AJLN01000048.1"/>
</dbReference>
<feature type="domain" description="Histidine kinase" evidence="11">
    <location>
        <begin position="585"/>
        <end position="809"/>
    </location>
</feature>
<keyword evidence="5" id="KW-0808">Transferase</keyword>
<evidence type="ECO:0000259" key="13">
    <source>
        <dbReference type="PROSITE" id="PS50112"/>
    </source>
</evidence>
<dbReference type="InterPro" id="IPR036097">
    <property type="entry name" value="HisK_dim/P_sf"/>
</dbReference>
<evidence type="ECO:0000256" key="7">
    <source>
        <dbReference type="ARBA" id="ARBA00023012"/>
    </source>
</evidence>
<feature type="domain" description="Response regulatory" evidence="12">
    <location>
        <begin position="4"/>
        <end position="120"/>
    </location>
</feature>
<comment type="function">
    <text evidence="8">Photoreceptor which exists in two forms that are reversibly interconvertible by light: the R form that absorbs maximally in the red region of the spectrum and the FR form that absorbs maximally in the far-red region.</text>
</comment>
<reference evidence="15 16" key="1">
    <citation type="journal article" date="2019" name="Genome Biol. Evol.">
        <title>Day and night: Metabolic profiles and evolutionary relationships of six axenic non-marine cyanobacteria.</title>
        <authorList>
            <person name="Will S.E."/>
            <person name="Henke P."/>
            <person name="Boedeker C."/>
            <person name="Huang S."/>
            <person name="Brinkmann H."/>
            <person name="Rohde M."/>
            <person name="Jarek M."/>
            <person name="Friedl T."/>
            <person name="Seufert S."/>
            <person name="Schumacher M."/>
            <person name="Overmann J."/>
            <person name="Neumann-Schaal M."/>
            <person name="Petersen J."/>
        </authorList>
    </citation>
    <scope>NUCLEOTIDE SEQUENCE [LARGE SCALE GENOMIC DNA]</scope>
    <source>
        <strain evidence="15 16">PCC 6912</strain>
    </source>
</reference>
<dbReference type="InterPro" id="IPR001789">
    <property type="entry name" value="Sig_transdc_resp-reg_receiver"/>
</dbReference>
<feature type="domain" description="PAS" evidence="13">
    <location>
        <begin position="139"/>
        <end position="211"/>
    </location>
</feature>
<keyword evidence="6" id="KW-0418">Kinase</keyword>
<dbReference type="Gene3D" id="3.30.450.20">
    <property type="entry name" value="PAS domain"/>
    <property type="match status" value="2"/>
</dbReference>
<keyword evidence="16" id="KW-1185">Reference proteome</keyword>
<dbReference type="Gene3D" id="3.30.450.40">
    <property type="match status" value="1"/>
</dbReference>
<dbReference type="InterPro" id="IPR003018">
    <property type="entry name" value="GAF"/>
</dbReference>
<evidence type="ECO:0000313" key="16">
    <source>
        <dbReference type="Proteomes" id="UP000268857"/>
    </source>
</evidence>
<dbReference type="CDD" id="cd00130">
    <property type="entry name" value="PAS"/>
    <property type="match status" value="2"/>
</dbReference>
<dbReference type="InterPro" id="IPR004358">
    <property type="entry name" value="Sig_transdc_His_kin-like_C"/>
</dbReference>
<dbReference type="InterPro" id="IPR029016">
    <property type="entry name" value="GAF-like_dom_sf"/>
</dbReference>
<dbReference type="InterPro" id="IPR001610">
    <property type="entry name" value="PAC"/>
</dbReference>
<dbReference type="CDD" id="cd00082">
    <property type="entry name" value="HisKA"/>
    <property type="match status" value="1"/>
</dbReference>
<dbReference type="SUPFAM" id="SSF47384">
    <property type="entry name" value="Homodimeric domain of signal transducing histidine kinase"/>
    <property type="match status" value="1"/>
</dbReference>
<dbReference type="SMART" id="SM00387">
    <property type="entry name" value="HATPase_c"/>
    <property type="match status" value="1"/>
</dbReference>
<protein>
    <recommendedName>
        <fullName evidence="3">histidine kinase</fullName>
        <ecNumber evidence="3">2.7.13.3</ecNumber>
    </recommendedName>
</protein>
<organism evidence="15 16">
    <name type="scientific">Chlorogloeopsis fritschii PCC 6912</name>
    <dbReference type="NCBI Taxonomy" id="211165"/>
    <lineage>
        <taxon>Bacteria</taxon>
        <taxon>Bacillati</taxon>
        <taxon>Cyanobacteriota</taxon>
        <taxon>Cyanophyceae</taxon>
        <taxon>Nostocales</taxon>
        <taxon>Chlorogloeopsidaceae</taxon>
        <taxon>Chlorogloeopsis</taxon>
    </lineage>
</organism>
<accession>A0A433MWF7</accession>
<dbReference type="Proteomes" id="UP000268857">
    <property type="component" value="Unassembled WGS sequence"/>
</dbReference>
<dbReference type="InterPro" id="IPR016132">
    <property type="entry name" value="Phyto_chromo_attachment"/>
</dbReference>
<dbReference type="NCBIfam" id="TIGR00229">
    <property type="entry name" value="sensory_box"/>
    <property type="match status" value="2"/>
</dbReference>
<dbReference type="AlphaFoldDB" id="A0A433MWF7"/>
<dbReference type="GO" id="GO:0000155">
    <property type="term" value="F:phosphorelay sensor kinase activity"/>
    <property type="evidence" value="ECO:0007669"/>
    <property type="project" value="InterPro"/>
</dbReference>
<evidence type="ECO:0000259" key="10">
    <source>
        <dbReference type="PROSITE" id="PS50046"/>
    </source>
</evidence>
<dbReference type="SMART" id="SM00448">
    <property type="entry name" value="REC"/>
    <property type="match status" value="1"/>
</dbReference>
<dbReference type="Pfam" id="PF08447">
    <property type="entry name" value="PAS_3"/>
    <property type="match status" value="2"/>
</dbReference>
<dbReference type="EMBL" id="RSCJ01000052">
    <property type="protein sequence ID" value="RUR72293.1"/>
    <property type="molecule type" value="Genomic_DNA"/>
</dbReference>
<name>A0A433MWF7_CHLFR</name>
<dbReference type="STRING" id="211165.GCA_000317285_01214"/>